<keyword evidence="13" id="KW-0472">Membrane</keyword>
<proteinExistence type="inferred from homology"/>
<dbReference type="InterPro" id="IPR001128">
    <property type="entry name" value="Cyt_P450"/>
</dbReference>
<organism evidence="16 17">
    <name type="scientific">Brenthis ino</name>
    <name type="common">lesser marbled fritillary</name>
    <dbReference type="NCBI Taxonomy" id="405034"/>
    <lineage>
        <taxon>Eukaryota</taxon>
        <taxon>Metazoa</taxon>
        <taxon>Ecdysozoa</taxon>
        <taxon>Arthropoda</taxon>
        <taxon>Hexapoda</taxon>
        <taxon>Insecta</taxon>
        <taxon>Pterygota</taxon>
        <taxon>Neoptera</taxon>
        <taxon>Endopterygota</taxon>
        <taxon>Lepidoptera</taxon>
        <taxon>Glossata</taxon>
        <taxon>Ditrysia</taxon>
        <taxon>Papilionoidea</taxon>
        <taxon>Nymphalidae</taxon>
        <taxon>Heliconiinae</taxon>
        <taxon>Argynnini</taxon>
        <taxon>Brenthis</taxon>
    </lineage>
</organism>
<evidence type="ECO:0000256" key="9">
    <source>
        <dbReference type="ARBA" id="ARBA00022848"/>
    </source>
</evidence>
<keyword evidence="12" id="KW-0503">Monooxygenase</keyword>
<evidence type="ECO:0000313" key="17">
    <source>
        <dbReference type="Proteomes" id="UP000838878"/>
    </source>
</evidence>
<evidence type="ECO:0000256" key="6">
    <source>
        <dbReference type="ARBA" id="ARBA00022617"/>
    </source>
</evidence>
<keyword evidence="11 15" id="KW-0408">Iron</keyword>
<evidence type="ECO:0000256" key="12">
    <source>
        <dbReference type="ARBA" id="ARBA00023033"/>
    </source>
</evidence>
<dbReference type="InterPro" id="IPR036396">
    <property type="entry name" value="Cyt_P450_sf"/>
</dbReference>
<keyword evidence="8" id="KW-0256">Endoplasmic reticulum</keyword>
<name>A0A8J9YBY2_9NEOP</name>
<evidence type="ECO:0000256" key="8">
    <source>
        <dbReference type="ARBA" id="ARBA00022824"/>
    </source>
</evidence>
<dbReference type="PRINTS" id="PR00463">
    <property type="entry name" value="EP450I"/>
</dbReference>
<dbReference type="GO" id="GO:0005789">
    <property type="term" value="C:endoplasmic reticulum membrane"/>
    <property type="evidence" value="ECO:0007669"/>
    <property type="project" value="UniProtKB-SubCell"/>
</dbReference>
<evidence type="ECO:0000256" key="1">
    <source>
        <dbReference type="ARBA" id="ARBA00001971"/>
    </source>
</evidence>
<evidence type="ECO:0000256" key="7">
    <source>
        <dbReference type="ARBA" id="ARBA00022723"/>
    </source>
</evidence>
<keyword evidence="9" id="KW-0492">Microsome</keyword>
<keyword evidence="6 15" id="KW-0349">Heme</keyword>
<evidence type="ECO:0000256" key="2">
    <source>
        <dbReference type="ARBA" id="ARBA00004174"/>
    </source>
</evidence>
<dbReference type="AlphaFoldDB" id="A0A8J9YBY2"/>
<keyword evidence="10" id="KW-0560">Oxidoreductase</keyword>
<dbReference type="OrthoDB" id="1470350at2759"/>
<dbReference type="GO" id="GO:0020037">
    <property type="term" value="F:heme binding"/>
    <property type="evidence" value="ECO:0007669"/>
    <property type="project" value="InterPro"/>
</dbReference>
<comment type="catalytic activity">
    <reaction evidence="14">
        <text>an organic molecule + reduced [NADPH--hemoprotein reductase] + O2 = an alcohol + oxidized [NADPH--hemoprotein reductase] + H2O + H(+)</text>
        <dbReference type="Rhea" id="RHEA:17149"/>
        <dbReference type="Rhea" id="RHEA-COMP:11964"/>
        <dbReference type="Rhea" id="RHEA-COMP:11965"/>
        <dbReference type="ChEBI" id="CHEBI:15377"/>
        <dbReference type="ChEBI" id="CHEBI:15378"/>
        <dbReference type="ChEBI" id="CHEBI:15379"/>
        <dbReference type="ChEBI" id="CHEBI:30879"/>
        <dbReference type="ChEBI" id="CHEBI:57618"/>
        <dbReference type="ChEBI" id="CHEBI:58210"/>
        <dbReference type="ChEBI" id="CHEBI:142491"/>
        <dbReference type="EC" id="1.14.14.1"/>
    </reaction>
</comment>
<feature type="binding site" description="axial binding residue" evidence="15">
    <location>
        <position position="439"/>
    </location>
    <ligand>
        <name>heme</name>
        <dbReference type="ChEBI" id="CHEBI:30413"/>
    </ligand>
    <ligandPart>
        <name>Fe</name>
        <dbReference type="ChEBI" id="CHEBI:18248"/>
    </ligandPart>
</feature>
<accession>A0A8J9YBY2</accession>
<gene>
    <name evidence="16" type="ORF">BINO364_LOCUS10704</name>
</gene>
<dbReference type="Gene3D" id="1.10.630.10">
    <property type="entry name" value="Cytochrome P450"/>
    <property type="match status" value="1"/>
</dbReference>
<sequence>MPIVGHIGPVVAGKEQSGIRFQKIYDKYKDKKILGIHQFYRRTLVICDPELIKRVCVNDFMYFTDRGFFFDKDLDPLAESVLYLRGNEWKRLRAKISPIFSPIKLKGMLPLIENTANKFVSHIQKLFSLVKNIEKKSNKKVNSYKILNKRIEVNNNLDNAIVVDSDELVGGYTADAIVPCAFGVKSNVMDNSDDAFAVALGAFYELSFSNIFEKTMRHLWPAFVLFFKMRIIPKKTHDFFYNIVSNVIKDRENGVREKRGDFIDMMVALQSEDRNNNAIEDKENDVKITEMVIAANAFIIFLGGYETTSSTLAFLFLELAAHQDIQEKVREEIQQVYTKHDGKMTSEMLQDLNYMDMVIRETLRLYPPFPTIQRICTTDYQIPRTNVVVEKNTIVVFPTLGLHRDDQYFPNASSFDPSRWETSPPPGVYAPFGDGPRYCIVLPTCKNTPIFTLLYTSLTINTKMESIKESLSALTDMFNARMHEFQQDLSKASTPASSSVLPGEFNHFRSFILSALNTLQRQVEYLALEVDRQEMRNRRKMLLFHGVPEQKTEDIPARITSLIAEHLDLQNFSTENIKHSFRLGRSSDKPRPIVVKFSDVSVRNKVWFAKTKLKGTGVTQSEFLTKCRHEAFLEARQRFGVSNCWTRGGCIHIIAPDGSRHRVECKLDLSAIPNSPVKSSVQKIVVSKKTDNVIPSRAKRIAKK</sequence>
<comment type="similarity">
    <text evidence="4">Belongs to the cytochrome P450 family.</text>
</comment>
<dbReference type="InterPro" id="IPR050476">
    <property type="entry name" value="Insect_CytP450_Detox"/>
</dbReference>
<dbReference type="PANTHER" id="PTHR24292">
    <property type="entry name" value="CYTOCHROME P450"/>
    <property type="match status" value="1"/>
</dbReference>
<evidence type="ECO:0000256" key="5">
    <source>
        <dbReference type="ARBA" id="ARBA00012109"/>
    </source>
</evidence>
<protein>
    <recommendedName>
        <fullName evidence="5">unspecific monooxygenase</fullName>
        <ecNumber evidence="5">1.14.14.1</ecNumber>
    </recommendedName>
</protein>
<evidence type="ECO:0000256" key="14">
    <source>
        <dbReference type="ARBA" id="ARBA00047827"/>
    </source>
</evidence>
<keyword evidence="17" id="KW-1185">Reference proteome</keyword>
<comment type="cofactor">
    <cofactor evidence="1 15">
        <name>heme</name>
        <dbReference type="ChEBI" id="CHEBI:30413"/>
    </cofactor>
</comment>
<dbReference type="PRINTS" id="PR00385">
    <property type="entry name" value="P450"/>
</dbReference>
<dbReference type="EMBL" id="OV170225">
    <property type="protein sequence ID" value="CAH0725084.1"/>
    <property type="molecule type" value="Genomic_DNA"/>
</dbReference>
<dbReference type="SUPFAM" id="SSF48264">
    <property type="entry name" value="Cytochrome P450"/>
    <property type="match status" value="1"/>
</dbReference>
<evidence type="ECO:0000313" key="16">
    <source>
        <dbReference type="EMBL" id="CAH0725084.1"/>
    </source>
</evidence>
<evidence type="ECO:0000256" key="11">
    <source>
        <dbReference type="ARBA" id="ARBA00023004"/>
    </source>
</evidence>
<dbReference type="Gene3D" id="3.30.70.1820">
    <property type="entry name" value="L1 transposable element, RRM domain"/>
    <property type="match status" value="1"/>
</dbReference>
<dbReference type="GO" id="GO:0016712">
    <property type="term" value="F:oxidoreductase activity, acting on paired donors, with incorporation or reduction of molecular oxygen, reduced flavin or flavoprotein as one donor, and incorporation of one atom of oxygen"/>
    <property type="evidence" value="ECO:0007669"/>
    <property type="project" value="UniProtKB-EC"/>
</dbReference>
<feature type="non-terminal residue" evidence="16">
    <location>
        <position position="704"/>
    </location>
</feature>
<comment type="subcellular location">
    <subcellularLocation>
        <location evidence="3">Endoplasmic reticulum membrane</location>
        <topology evidence="3">Peripheral membrane protein</topology>
    </subcellularLocation>
    <subcellularLocation>
        <location evidence="2">Microsome membrane</location>
        <topology evidence="2">Peripheral membrane protein</topology>
    </subcellularLocation>
</comment>
<evidence type="ECO:0000256" key="10">
    <source>
        <dbReference type="ARBA" id="ARBA00023002"/>
    </source>
</evidence>
<dbReference type="EC" id="1.14.14.1" evidence="5"/>
<dbReference type="Pfam" id="PF00067">
    <property type="entry name" value="p450"/>
    <property type="match status" value="1"/>
</dbReference>
<dbReference type="Proteomes" id="UP000838878">
    <property type="component" value="Chromosome 5"/>
</dbReference>
<evidence type="ECO:0000256" key="4">
    <source>
        <dbReference type="ARBA" id="ARBA00010617"/>
    </source>
</evidence>
<evidence type="ECO:0000256" key="15">
    <source>
        <dbReference type="PIRSR" id="PIRSR602401-1"/>
    </source>
</evidence>
<evidence type="ECO:0000256" key="13">
    <source>
        <dbReference type="ARBA" id="ARBA00023136"/>
    </source>
</evidence>
<reference evidence="16" key="1">
    <citation type="submission" date="2021-12" db="EMBL/GenBank/DDBJ databases">
        <authorList>
            <person name="Martin H S."/>
        </authorList>
    </citation>
    <scope>NUCLEOTIDE SEQUENCE</scope>
</reference>
<keyword evidence="7 15" id="KW-0479">Metal-binding</keyword>
<dbReference type="CDD" id="cd11056">
    <property type="entry name" value="CYP6-like"/>
    <property type="match status" value="1"/>
</dbReference>
<evidence type="ECO:0000256" key="3">
    <source>
        <dbReference type="ARBA" id="ARBA00004406"/>
    </source>
</evidence>
<dbReference type="InterPro" id="IPR002401">
    <property type="entry name" value="Cyt_P450_E_grp-I"/>
</dbReference>
<dbReference type="GO" id="GO:0005506">
    <property type="term" value="F:iron ion binding"/>
    <property type="evidence" value="ECO:0007669"/>
    <property type="project" value="InterPro"/>
</dbReference>
<dbReference type="PANTHER" id="PTHR24292:SF54">
    <property type="entry name" value="CYP9F3-RELATED"/>
    <property type="match status" value="1"/>
</dbReference>